<evidence type="ECO:0000313" key="2">
    <source>
        <dbReference type="EMBL" id="KAJ8446921.1"/>
    </source>
</evidence>
<gene>
    <name evidence="2" type="ORF">Cgig2_013222</name>
</gene>
<keyword evidence="3" id="KW-1185">Reference proteome</keyword>
<dbReference type="AlphaFoldDB" id="A0A9Q1KLY1"/>
<evidence type="ECO:0008006" key="4">
    <source>
        <dbReference type="Google" id="ProtNLM"/>
    </source>
</evidence>
<keyword evidence="1" id="KW-0812">Transmembrane</keyword>
<comment type="caution">
    <text evidence="2">The sequence shown here is derived from an EMBL/GenBank/DDBJ whole genome shotgun (WGS) entry which is preliminary data.</text>
</comment>
<organism evidence="2 3">
    <name type="scientific">Carnegiea gigantea</name>
    <dbReference type="NCBI Taxonomy" id="171969"/>
    <lineage>
        <taxon>Eukaryota</taxon>
        <taxon>Viridiplantae</taxon>
        <taxon>Streptophyta</taxon>
        <taxon>Embryophyta</taxon>
        <taxon>Tracheophyta</taxon>
        <taxon>Spermatophyta</taxon>
        <taxon>Magnoliopsida</taxon>
        <taxon>eudicotyledons</taxon>
        <taxon>Gunneridae</taxon>
        <taxon>Pentapetalae</taxon>
        <taxon>Caryophyllales</taxon>
        <taxon>Cactineae</taxon>
        <taxon>Cactaceae</taxon>
        <taxon>Cactoideae</taxon>
        <taxon>Echinocereeae</taxon>
        <taxon>Carnegiea</taxon>
    </lineage>
</organism>
<name>A0A9Q1KLY1_9CARY</name>
<accession>A0A9Q1KLY1</accession>
<feature type="transmembrane region" description="Helical" evidence="1">
    <location>
        <begin position="154"/>
        <end position="173"/>
    </location>
</feature>
<reference evidence="2" key="1">
    <citation type="submission" date="2022-04" db="EMBL/GenBank/DDBJ databases">
        <title>Carnegiea gigantea Genome sequencing and assembly v2.</title>
        <authorList>
            <person name="Copetti D."/>
            <person name="Sanderson M.J."/>
            <person name="Burquez A."/>
            <person name="Wojciechowski M.F."/>
        </authorList>
    </citation>
    <scope>NUCLEOTIDE SEQUENCE</scope>
    <source>
        <strain evidence="2">SGP5-SGP5p</strain>
        <tissue evidence="2">Aerial part</tissue>
    </source>
</reference>
<keyword evidence="1" id="KW-1133">Transmembrane helix</keyword>
<keyword evidence="1" id="KW-0472">Membrane</keyword>
<evidence type="ECO:0000256" key="1">
    <source>
        <dbReference type="SAM" id="Phobius"/>
    </source>
</evidence>
<proteinExistence type="predicted"/>
<protein>
    <recommendedName>
        <fullName evidence="4">Transmembrane protein</fullName>
    </recommendedName>
</protein>
<dbReference type="Proteomes" id="UP001153076">
    <property type="component" value="Unassembled WGS sequence"/>
</dbReference>
<evidence type="ECO:0000313" key="3">
    <source>
        <dbReference type="Proteomes" id="UP001153076"/>
    </source>
</evidence>
<dbReference type="EMBL" id="JAKOGI010000047">
    <property type="protein sequence ID" value="KAJ8446921.1"/>
    <property type="molecule type" value="Genomic_DNA"/>
</dbReference>
<sequence>MCAGRFCRGRSEGKLCYNGGKKDCVWVKGNMVVVEVLWLVEEAMGEGLGGRLICTDETGVLVTVEDLCDGTMYSSAKKVKVRLANVKYMKLGDTTFSGQDFPERVKEVIDDLECEHALQRHCLLDDYNAQLWTHEEDMCLDLERRAKVETSKNLLAAVVGFIAILLGMGMQWMSA</sequence>